<proteinExistence type="predicted"/>
<accession>A0A7G5E6N3</accession>
<dbReference type="PROSITE" id="PS51257">
    <property type="entry name" value="PROKAR_LIPOPROTEIN"/>
    <property type="match status" value="1"/>
</dbReference>
<dbReference type="RefSeq" id="WP_153844810.1">
    <property type="nucleotide sequence ID" value="NZ_CP058555.1"/>
</dbReference>
<name>A0A7G5E6N3_9SPHI</name>
<dbReference type="Proteomes" id="UP000515450">
    <property type="component" value="Chromosome"/>
</dbReference>
<keyword evidence="2" id="KW-1185">Reference proteome</keyword>
<dbReference type="Pfam" id="PF16132">
    <property type="entry name" value="DUF4843"/>
    <property type="match status" value="1"/>
</dbReference>
<evidence type="ECO:0000313" key="2">
    <source>
        <dbReference type="Proteomes" id="UP000515450"/>
    </source>
</evidence>
<reference evidence="1 2" key="1">
    <citation type="journal article" date="2020" name="G3 (Bethesda)">
        <title>CeMbio - The Caenorhabditis elegans Microbiome Resource.</title>
        <authorList>
            <person name="Dirksen P."/>
            <person name="Assie A."/>
            <person name="Zimmermann J."/>
            <person name="Zhang F."/>
            <person name="Tietje A.M."/>
            <person name="Marsh S.A."/>
            <person name="Felix M.A."/>
            <person name="Shapira M."/>
            <person name="Kaleta C."/>
            <person name="Schulenburg H."/>
            <person name="Samuel B."/>
        </authorList>
    </citation>
    <scope>NUCLEOTIDE SEQUENCE [LARGE SCALE GENOMIC DNA]</scope>
    <source>
        <strain evidence="1 2">BIGb0170</strain>
    </source>
</reference>
<sequence length="260" mass="30067">MNNYKSILFMLSVCTIIFISCAKDEYYIFNDEARIQFGPPIVPRGTTVSEYQDTLKGATFYYDAEKITRDTIYFDIYTIGKLSKTDRSYKIEQINLPNVDNAIPGKHYVAFDDPSLTNAYSINADSVHAKVPIVILRDPELKAKTINLGFQLVENNNFKLGENSKLWRKLQITDRLNKPNNWTTTISQYYFGAYSVRKHQFMIETTQERWDDNFFSEVYSAIDLINYYKSFLGTALIDYNNAHPGNPLKDENGELITFPN</sequence>
<evidence type="ECO:0000313" key="1">
    <source>
        <dbReference type="EMBL" id="QMV69658.1"/>
    </source>
</evidence>
<protein>
    <submittedName>
        <fullName evidence="1">DUF4843 domain-containing protein</fullName>
    </submittedName>
</protein>
<organism evidence="1 2">
    <name type="scientific">Sphingobacterium paramultivorum</name>
    <dbReference type="NCBI Taxonomy" id="2886510"/>
    <lineage>
        <taxon>Bacteria</taxon>
        <taxon>Pseudomonadati</taxon>
        <taxon>Bacteroidota</taxon>
        <taxon>Sphingobacteriia</taxon>
        <taxon>Sphingobacteriales</taxon>
        <taxon>Sphingobacteriaceae</taxon>
        <taxon>Sphingobacterium</taxon>
    </lineage>
</organism>
<gene>
    <name evidence="1" type="ORF">HS960_19235</name>
</gene>
<dbReference type="InterPro" id="IPR032299">
    <property type="entry name" value="DUF4843"/>
</dbReference>
<dbReference type="AlphaFoldDB" id="A0A7G5E6N3"/>
<dbReference type="EMBL" id="CP058555">
    <property type="protein sequence ID" value="QMV69658.1"/>
    <property type="molecule type" value="Genomic_DNA"/>
</dbReference>